<dbReference type="EC" id="5.3.1.24" evidence="3 9"/>
<keyword evidence="7 9" id="KW-0057">Aromatic amino acid biosynthesis</keyword>
<dbReference type="EMBL" id="JAVMIP010000011">
    <property type="protein sequence ID" value="MDS3861403.1"/>
    <property type="molecule type" value="Genomic_DNA"/>
</dbReference>
<dbReference type="InterPro" id="IPR044643">
    <property type="entry name" value="TrpF_fam"/>
</dbReference>
<dbReference type="PANTHER" id="PTHR42894:SF1">
    <property type="entry name" value="N-(5'-PHOSPHORIBOSYL)ANTHRANILATE ISOMERASE"/>
    <property type="match status" value="1"/>
</dbReference>
<sequence length="218" mass="23416">MLKLKICGLTQAPQAVAIAQLGVDAIGFICVPSSPRYIAPGQIGNIITQLTEFPQLLTVGVFANAELETINDTVNTSGINTIQLHGQESPEFVTAIRAKFANHTLIKALRIKDQASLDQAQAYAPLVDILLLDAYHPEQLGGTGQAWDWNLLSHFQPECPWWLAGGLTPNNASSAIAQTQPDGIDLSSGVEHSPGNKDLAKVQALMRALENPFALIPF</sequence>
<feature type="domain" description="N-(5'phosphoribosyl) anthranilate isomerase (PRAI)" evidence="10">
    <location>
        <begin position="4"/>
        <end position="206"/>
    </location>
</feature>
<protein>
    <recommendedName>
        <fullName evidence="4 9">N-(5'-phosphoribosyl)anthranilate isomerase</fullName>
        <shortName evidence="9">PRAI</shortName>
        <ecNumber evidence="3 9">5.3.1.24</ecNumber>
    </recommendedName>
</protein>
<evidence type="ECO:0000256" key="4">
    <source>
        <dbReference type="ARBA" id="ARBA00022272"/>
    </source>
</evidence>
<name>A0AAE4JXV0_9CYAN</name>
<comment type="caution">
    <text evidence="11">The sequence shown here is derived from an EMBL/GenBank/DDBJ whole genome shotgun (WGS) entry which is preliminary data.</text>
</comment>
<dbReference type="HAMAP" id="MF_00135">
    <property type="entry name" value="PRAI"/>
    <property type="match status" value="1"/>
</dbReference>
<comment type="similarity">
    <text evidence="9">Belongs to the TrpF family.</text>
</comment>
<keyword evidence="12" id="KW-1185">Reference proteome</keyword>
<dbReference type="Pfam" id="PF00697">
    <property type="entry name" value="PRAI"/>
    <property type="match status" value="1"/>
</dbReference>
<reference evidence="12" key="1">
    <citation type="submission" date="2023-07" db="EMBL/GenBank/DDBJ databases">
        <authorList>
            <person name="Luz R."/>
            <person name="Cordeiro R."/>
            <person name="Fonseca A."/>
            <person name="Goncalves V."/>
        </authorList>
    </citation>
    <scope>NUCLEOTIDE SEQUENCE [LARGE SCALE GENOMIC DNA]</scope>
    <source>
        <strain evidence="12">BACA0444</strain>
    </source>
</reference>
<dbReference type="CDD" id="cd00405">
    <property type="entry name" value="PRAI"/>
    <property type="match status" value="1"/>
</dbReference>
<keyword evidence="8 9" id="KW-0413">Isomerase</keyword>
<dbReference type="InterPro" id="IPR001240">
    <property type="entry name" value="PRAI_dom"/>
</dbReference>
<evidence type="ECO:0000256" key="2">
    <source>
        <dbReference type="ARBA" id="ARBA00004664"/>
    </source>
</evidence>
<dbReference type="InterPro" id="IPR011060">
    <property type="entry name" value="RibuloseP-bd_barrel"/>
</dbReference>
<evidence type="ECO:0000313" key="12">
    <source>
        <dbReference type="Proteomes" id="UP001268256"/>
    </source>
</evidence>
<keyword evidence="6 9" id="KW-0822">Tryptophan biosynthesis</keyword>
<evidence type="ECO:0000256" key="7">
    <source>
        <dbReference type="ARBA" id="ARBA00023141"/>
    </source>
</evidence>
<dbReference type="GO" id="GO:0000162">
    <property type="term" value="P:L-tryptophan biosynthetic process"/>
    <property type="evidence" value="ECO:0007669"/>
    <property type="project" value="UniProtKB-UniRule"/>
</dbReference>
<organism evidence="11 12">
    <name type="scientific">Pseudocalidococcus azoricus BACA0444</name>
    <dbReference type="NCBI Taxonomy" id="2918990"/>
    <lineage>
        <taxon>Bacteria</taxon>
        <taxon>Bacillati</taxon>
        <taxon>Cyanobacteriota</taxon>
        <taxon>Cyanophyceae</taxon>
        <taxon>Acaryochloridales</taxon>
        <taxon>Thermosynechococcaceae</taxon>
        <taxon>Pseudocalidococcus</taxon>
        <taxon>Pseudocalidococcus azoricus</taxon>
    </lineage>
</organism>
<dbReference type="AlphaFoldDB" id="A0AAE4JXV0"/>
<comment type="pathway">
    <text evidence="2 9">Amino-acid biosynthesis; L-tryptophan biosynthesis; L-tryptophan from chorismate: step 3/5.</text>
</comment>
<dbReference type="RefSeq" id="WP_322878645.1">
    <property type="nucleotide sequence ID" value="NZ_JAVMIP010000011.1"/>
</dbReference>
<evidence type="ECO:0000259" key="10">
    <source>
        <dbReference type="Pfam" id="PF00697"/>
    </source>
</evidence>
<evidence type="ECO:0000256" key="1">
    <source>
        <dbReference type="ARBA" id="ARBA00001164"/>
    </source>
</evidence>
<dbReference type="Proteomes" id="UP001268256">
    <property type="component" value="Unassembled WGS sequence"/>
</dbReference>
<evidence type="ECO:0000256" key="5">
    <source>
        <dbReference type="ARBA" id="ARBA00022605"/>
    </source>
</evidence>
<dbReference type="InterPro" id="IPR013785">
    <property type="entry name" value="Aldolase_TIM"/>
</dbReference>
<evidence type="ECO:0000256" key="3">
    <source>
        <dbReference type="ARBA" id="ARBA00012572"/>
    </source>
</evidence>
<gene>
    <name evidence="9" type="primary">trpF</name>
    <name evidence="11" type="ORF">RIF25_11355</name>
</gene>
<proteinExistence type="inferred from homology"/>
<dbReference type="Gene3D" id="3.20.20.70">
    <property type="entry name" value="Aldolase class I"/>
    <property type="match status" value="1"/>
</dbReference>
<evidence type="ECO:0000313" key="11">
    <source>
        <dbReference type="EMBL" id="MDS3861403.1"/>
    </source>
</evidence>
<evidence type="ECO:0000256" key="6">
    <source>
        <dbReference type="ARBA" id="ARBA00022822"/>
    </source>
</evidence>
<comment type="catalytic activity">
    <reaction evidence="1 9">
        <text>N-(5-phospho-beta-D-ribosyl)anthranilate = 1-(2-carboxyphenylamino)-1-deoxy-D-ribulose 5-phosphate</text>
        <dbReference type="Rhea" id="RHEA:21540"/>
        <dbReference type="ChEBI" id="CHEBI:18277"/>
        <dbReference type="ChEBI" id="CHEBI:58613"/>
        <dbReference type="EC" id="5.3.1.24"/>
    </reaction>
</comment>
<accession>A0AAE4JXV0</accession>
<dbReference type="GO" id="GO:0004640">
    <property type="term" value="F:phosphoribosylanthranilate isomerase activity"/>
    <property type="evidence" value="ECO:0007669"/>
    <property type="project" value="UniProtKB-UniRule"/>
</dbReference>
<dbReference type="SUPFAM" id="SSF51366">
    <property type="entry name" value="Ribulose-phoshate binding barrel"/>
    <property type="match status" value="1"/>
</dbReference>
<evidence type="ECO:0000256" key="8">
    <source>
        <dbReference type="ARBA" id="ARBA00023235"/>
    </source>
</evidence>
<dbReference type="PANTHER" id="PTHR42894">
    <property type="entry name" value="N-(5'-PHOSPHORIBOSYL)ANTHRANILATE ISOMERASE"/>
    <property type="match status" value="1"/>
</dbReference>
<dbReference type="NCBIfam" id="NF002298">
    <property type="entry name" value="PRK01222.1-4"/>
    <property type="match status" value="1"/>
</dbReference>
<evidence type="ECO:0000256" key="9">
    <source>
        <dbReference type="HAMAP-Rule" id="MF_00135"/>
    </source>
</evidence>
<keyword evidence="5 9" id="KW-0028">Amino-acid biosynthesis</keyword>